<comment type="caution">
    <text evidence="1">The sequence shown here is derived from an EMBL/GenBank/DDBJ whole genome shotgun (WGS) entry which is preliminary data.</text>
</comment>
<name>A0ACB0I6G2_TRIPR</name>
<protein>
    <submittedName>
        <fullName evidence="1">Uncharacterized protein</fullName>
    </submittedName>
</protein>
<gene>
    <name evidence="1" type="ORF">MILVUS5_LOCUS55</name>
</gene>
<evidence type="ECO:0000313" key="1">
    <source>
        <dbReference type="EMBL" id="CAJ2627651.1"/>
    </source>
</evidence>
<dbReference type="Proteomes" id="UP001177021">
    <property type="component" value="Unassembled WGS sequence"/>
</dbReference>
<accession>A0ACB0I6G2</accession>
<reference evidence="1" key="1">
    <citation type="submission" date="2023-10" db="EMBL/GenBank/DDBJ databases">
        <authorList>
            <person name="Rodriguez Cubillos JULIANA M."/>
            <person name="De Vega J."/>
        </authorList>
    </citation>
    <scope>NUCLEOTIDE SEQUENCE</scope>
</reference>
<sequence>MFEHVQIRCFVFKNLWKSPAPSKVITFLWQLILDRIQTKDNLRKRRMIHDNNFNCVLCTVCVESACHVFSIASVQLRYGMRLQGGQDCF</sequence>
<dbReference type="EMBL" id="CASHSV030000001">
    <property type="protein sequence ID" value="CAJ2627651.1"/>
    <property type="molecule type" value="Genomic_DNA"/>
</dbReference>
<keyword evidence="2" id="KW-1185">Reference proteome</keyword>
<evidence type="ECO:0000313" key="2">
    <source>
        <dbReference type="Proteomes" id="UP001177021"/>
    </source>
</evidence>
<proteinExistence type="predicted"/>
<organism evidence="1 2">
    <name type="scientific">Trifolium pratense</name>
    <name type="common">Red clover</name>
    <dbReference type="NCBI Taxonomy" id="57577"/>
    <lineage>
        <taxon>Eukaryota</taxon>
        <taxon>Viridiplantae</taxon>
        <taxon>Streptophyta</taxon>
        <taxon>Embryophyta</taxon>
        <taxon>Tracheophyta</taxon>
        <taxon>Spermatophyta</taxon>
        <taxon>Magnoliopsida</taxon>
        <taxon>eudicotyledons</taxon>
        <taxon>Gunneridae</taxon>
        <taxon>Pentapetalae</taxon>
        <taxon>rosids</taxon>
        <taxon>fabids</taxon>
        <taxon>Fabales</taxon>
        <taxon>Fabaceae</taxon>
        <taxon>Papilionoideae</taxon>
        <taxon>50 kb inversion clade</taxon>
        <taxon>NPAAA clade</taxon>
        <taxon>Hologalegina</taxon>
        <taxon>IRL clade</taxon>
        <taxon>Trifolieae</taxon>
        <taxon>Trifolium</taxon>
    </lineage>
</organism>